<evidence type="ECO:0000313" key="8">
    <source>
        <dbReference type="EMBL" id="VDP21746.1"/>
    </source>
</evidence>
<gene>
    <name evidence="8" type="ORF">SBAD_LOCUS9178</name>
</gene>
<evidence type="ECO:0000313" key="9">
    <source>
        <dbReference type="Proteomes" id="UP000270296"/>
    </source>
</evidence>
<dbReference type="GO" id="GO:0016593">
    <property type="term" value="C:Cdc73/Paf1 complex"/>
    <property type="evidence" value="ECO:0007669"/>
    <property type="project" value="InterPro"/>
</dbReference>
<dbReference type="InterPro" id="IPR031336">
    <property type="entry name" value="CDC73_C"/>
</dbReference>
<dbReference type="Proteomes" id="UP000270296">
    <property type="component" value="Unassembled WGS sequence"/>
</dbReference>
<keyword evidence="4" id="KW-0804">Transcription</keyword>
<keyword evidence="5" id="KW-0539">Nucleus</keyword>
<dbReference type="GO" id="GO:0006368">
    <property type="term" value="P:transcription elongation by RNA polymerase II"/>
    <property type="evidence" value="ECO:0007669"/>
    <property type="project" value="InterPro"/>
</dbReference>
<dbReference type="EMBL" id="UZAM01012415">
    <property type="protein sequence ID" value="VDP21746.1"/>
    <property type="molecule type" value="Genomic_DNA"/>
</dbReference>
<evidence type="ECO:0000256" key="5">
    <source>
        <dbReference type="ARBA" id="ARBA00023242"/>
    </source>
</evidence>
<protein>
    <submittedName>
        <fullName evidence="10">CDC73_C domain-containing protein</fullName>
    </submittedName>
</protein>
<evidence type="ECO:0000313" key="10">
    <source>
        <dbReference type="WBParaSite" id="SBAD_0000950801-mRNA-1"/>
    </source>
</evidence>
<dbReference type="FunFam" id="3.40.50.11990:FF:000002">
    <property type="entry name" value="protein CDC73 homolog"/>
    <property type="match status" value="1"/>
</dbReference>
<dbReference type="GO" id="GO:0000993">
    <property type="term" value="F:RNA polymerase II complex binding"/>
    <property type="evidence" value="ECO:0007669"/>
    <property type="project" value="TreeGrafter"/>
</dbReference>
<feature type="domain" description="Cell division control protein 73 C-terminal" evidence="6">
    <location>
        <begin position="87"/>
        <end position="239"/>
    </location>
</feature>
<feature type="domain" description="Paf1 complex subunit Cdc73 N-terminal" evidence="7">
    <location>
        <begin position="1"/>
        <end position="77"/>
    </location>
</feature>
<dbReference type="InterPro" id="IPR038103">
    <property type="entry name" value="CDC73_C_sf"/>
</dbReference>
<dbReference type="InterPro" id="IPR032041">
    <property type="entry name" value="Cdc73_N"/>
</dbReference>
<dbReference type="WBParaSite" id="SBAD_0000950801-mRNA-1">
    <property type="protein sequence ID" value="SBAD_0000950801-mRNA-1"/>
    <property type="gene ID" value="SBAD_0000950801"/>
</dbReference>
<comment type="subcellular location">
    <subcellularLocation>
        <location evidence="1">Nucleus</location>
    </subcellularLocation>
</comment>
<dbReference type="PANTHER" id="PTHR12466">
    <property type="entry name" value="CDC73 DOMAIN PROTEIN"/>
    <property type="match status" value="1"/>
</dbReference>
<keyword evidence="9" id="KW-1185">Reference proteome</keyword>
<evidence type="ECO:0000259" key="6">
    <source>
        <dbReference type="Pfam" id="PF05179"/>
    </source>
</evidence>
<organism evidence="10">
    <name type="scientific">Soboliphyme baturini</name>
    <dbReference type="NCBI Taxonomy" id="241478"/>
    <lineage>
        <taxon>Eukaryota</taxon>
        <taxon>Metazoa</taxon>
        <taxon>Ecdysozoa</taxon>
        <taxon>Nematoda</taxon>
        <taxon>Enoplea</taxon>
        <taxon>Dorylaimia</taxon>
        <taxon>Dioctophymatida</taxon>
        <taxon>Dioctophymatoidea</taxon>
        <taxon>Soboliphymatidae</taxon>
        <taxon>Soboliphyme</taxon>
    </lineage>
</organism>
<evidence type="ECO:0000256" key="1">
    <source>
        <dbReference type="ARBA" id="ARBA00004123"/>
    </source>
</evidence>
<keyword evidence="3" id="KW-0805">Transcription regulation</keyword>
<dbReference type="Pfam" id="PF16050">
    <property type="entry name" value="CDC73_N"/>
    <property type="match status" value="1"/>
</dbReference>
<dbReference type="Gene3D" id="3.40.50.11990">
    <property type="entry name" value="RNA polymerase II accessory factor, Cdc73 C-terminal domain"/>
    <property type="match status" value="1"/>
</dbReference>
<reference evidence="10" key="1">
    <citation type="submission" date="2016-06" db="UniProtKB">
        <authorList>
            <consortium name="WormBaseParasite"/>
        </authorList>
    </citation>
    <scope>IDENTIFICATION</scope>
</reference>
<evidence type="ECO:0000259" key="7">
    <source>
        <dbReference type="Pfam" id="PF16050"/>
    </source>
</evidence>
<dbReference type="InterPro" id="IPR007852">
    <property type="entry name" value="Cdc73/Parafibromin"/>
</dbReference>
<dbReference type="OrthoDB" id="2186602at2759"/>
<evidence type="ECO:0000256" key="4">
    <source>
        <dbReference type="ARBA" id="ARBA00023163"/>
    </source>
</evidence>
<reference evidence="8 9" key="2">
    <citation type="submission" date="2018-11" db="EMBL/GenBank/DDBJ databases">
        <authorList>
            <consortium name="Pathogen Informatics"/>
        </authorList>
    </citation>
    <scope>NUCLEOTIDE SEQUENCE [LARGE SCALE GENOMIC DNA]</scope>
</reference>
<dbReference type="GO" id="GO:0032968">
    <property type="term" value="P:positive regulation of transcription elongation by RNA polymerase II"/>
    <property type="evidence" value="ECO:0007669"/>
    <property type="project" value="TreeGrafter"/>
</dbReference>
<accession>A0A183IZY1</accession>
<name>A0A183IZY1_9BILA</name>
<comment type="similarity">
    <text evidence="2">Belongs to the CDC73 family.</text>
</comment>
<dbReference type="Pfam" id="PF05179">
    <property type="entry name" value="CDC73_C"/>
    <property type="match status" value="1"/>
</dbReference>
<evidence type="ECO:0000256" key="2">
    <source>
        <dbReference type="ARBA" id="ARBA00010427"/>
    </source>
</evidence>
<proteinExistence type="inferred from homology"/>
<evidence type="ECO:0000256" key="3">
    <source>
        <dbReference type="ARBA" id="ARBA00023015"/>
    </source>
</evidence>
<sequence>MDLTKEVVSRELQWRTRTTIMEALSKNFAKSIFPLFQAIRAREEEKVVAEEALLLSDSSDLLKALGRTGYNRYDQERFRKEEALLASRTPVIVIPATGNSLITMYNAKEILKDLRFVSTEHIKLTGVRRENEILIHRQKEGATSVPYRIIDNPLKLNEEEWDRVVAVFVHGPAWQFKGWPWNGNPTEIFGKVCAFHLKWDDVKLEGNVSRWAVNIIALSRTKRHLDRANLLKFWETLDR</sequence>
<dbReference type="PANTHER" id="PTHR12466:SF8">
    <property type="entry name" value="PARAFIBROMIN"/>
    <property type="match status" value="1"/>
</dbReference>
<dbReference type="AlphaFoldDB" id="A0A183IZY1"/>